<comment type="caution">
    <text evidence="1">The sequence shown here is derived from an EMBL/GenBank/DDBJ whole genome shotgun (WGS) entry which is preliminary data.</text>
</comment>
<sequence length="367" mass="41461">MASTAASPASPRRFHPEYAAPVPGPDAAVLEARDGLCFRVPLSALTRSGFFKDLASLPVAEGEAERVVPLLSASSPALAFALDYFLHTDPKFPPVPSWDEAFLTDCVDVAFAYQLHVVFLALLDGLRDRPDLGPFIGFTLESLLTMCCDGSLNPPEYVNLLHDWIDELLVTPLGSMNSWCRDMLESRAPHALAALERFYARRDAVEAELERFDAAALAGPVIVLGECVHCILSDWERAHAHWVSEGVTLVQELPEDTRGFVRQTYARIECPVCRRRMNKYFVHLWAAEFPKNEWYKWPLMLGVEEGWDDDWDEFHTGDLYDDLSFLDGDMFYEDDDFAEDDDFNEDDEYADDGETIDTISYCDTDFN</sequence>
<dbReference type="Proteomes" id="UP001565368">
    <property type="component" value="Unassembled WGS sequence"/>
</dbReference>
<name>A0ABR3Q0P2_9TREE</name>
<evidence type="ECO:0008006" key="3">
    <source>
        <dbReference type="Google" id="ProtNLM"/>
    </source>
</evidence>
<proteinExistence type="predicted"/>
<dbReference type="RefSeq" id="XP_069208233.1">
    <property type="nucleotide sequence ID" value="XM_069353591.1"/>
</dbReference>
<evidence type="ECO:0000313" key="1">
    <source>
        <dbReference type="EMBL" id="KAL1408289.1"/>
    </source>
</evidence>
<keyword evidence="2" id="KW-1185">Reference proteome</keyword>
<organism evidence="1 2">
    <name type="scientific">Vanrija albida</name>
    <dbReference type="NCBI Taxonomy" id="181172"/>
    <lineage>
        <taxon>Eukaryota</taxon>
        <taxon>Fungi</taxon>
        <taxon>Dikarya</taxon>
        <taxon>Basidiomycota</taxon>
        <taxon>Agaricomycotina</taxon>
        <taxon>Tremellomycetes</taxon>
        <taxon>Trichosporonales</taxon>
        <taxon>Trichosporonaceae</taxon>
        <taxon>Vanrija</taxon>
    </lineage>
</organism>
<evidence type="ECO:0000313" key="2">
    <source>
        <dbReference type="Proteomes" id="UP001565368"/>
    </source>
</evidence>
<dbReference type="GeneID" id="95986138"/>
<gene>
    <name evidence="1" type="ORF">Q8F55_005095</name>
</gene>
<accession>A0ABR3Q0P2</accession>
<reference evidence="1 2" key="1">
    <citation type="submission" date="2023-08" db="EMBL/GenBank/DDBJ databases">
        <title>Annotated Genome Sequence of Vanrija albida AlHP1.</title>
        <authorList>
            <person name="Herzog R."/>
        </authorList>
    </citation>
    <scope>NUCLEOTIDE SEQUENCE [LARGE SCALE GENOMIC DNA]</scope>
    <source>
        <strain evidence="1 2">AlHP1</strain>
    </source>
</reference>
<protein>
    <recommendedName>
        <fullName evidence="3">BTB domain-containing protein</fullName>
    </recommendedName>
</protein>
<dbReference type="EMBL" id="JBBXJM010000004">
    <property type="protein sequence ID" value="KAL1408289.1"/>
    <property type="molecule type" value="Genomic_DNA"/>
</dbReference>